<dbReference type="Gene3D" id="1.20.140.30">
    <property type="entry name" value="MOB kinase activator"/>
    <property type="match status" value="1"/>
</dbReference>
<dbReference type="OMA" id="VDNEQMF"/>
<protein>
    <submittedName>
        <fullName evidence="1">Uncharacterized protein</fullName>
    </submittedName>
</protein>
<keyword evidence="2" id="KW-1185">Reference proteome</keyword>
<dbReference type="SUPFAM" id="SSF101152">
    <property type="entry name" value="Mob1/phocein"/>
    <property type="match status" value="1"/>
</dbReference>
<gene>
    <name evidence="1" type="ORF">KFE25_012517</name>
</gene>
<accession>A0A8J5XRB0</accession>
<evidence type="ECO:0000313" key="1">
    <source>
        <dbReference type="EMBL" id="KAG8465154.1"/>
    </source>
</evidence>
<sequence>MANKLLKAFNLDNQRTFRPKKKHVVGTKRYELHKYAQATLGAGNLREAVTLPRGEDVNEWLAVNTVDFFNEISLLYGTIAEFCGHESCPVMCAGPKYEYMWADGVNVKKPISVSAPEYIDLLMTWVQSQVDNEAIFPTRIGVPFPDNFRDICSNIFRRLFRVYGHIYHSHFESILRLDAEPHLNTCFKHFVYFVHEFNLIPNKQEMAPLQELIDQLMARDEALYGMSSA</sequence>
<dbReference type="Pfam" id="PF03637">
    <property type="entry name" value="Mob1_phocein"/>
    <property type="match status" value="1"/>
</dbReference>
<dbReference type="InterPro" id="IPR005301">
    <property type="entry name" value="MOB_kinase_act_fam"/>
</dbReference>
<name>A0A8J5XRB0_DIALT</name>
<dbReference type="InterPro" id="IPR036703">
    <property type="entry name" value="MOB_kinase_act_sf"/>
</dbReference>
<organism evidence="1 2">
    <name type="scientific">Diacronema lutheri</name>
    <name type="common">Unicellular marine alga</name>
    <name type="synonym">Monochrysis lutheri</name>
    <dbReference type="NCBI Taxonomy" id="2081491"/>
    <lineage>
        <taxon>Eukaryota</taxon>
        <taxon>Haptista</taxon>
        <taxon>Haptophyta</taxon>
        <taxon>Pavlovophyceae</taxon>
        <taxon>Pavlovales</taxon>
        <taxon>Pavlovaceae</taxon>
        <taxon>Diacronema</taxon>
    </lineage>
</organism>
<dbReference type="SMART" id="SM01388">
    <property type="entry name" value="Mob1_phocein"/>
    <property type="match status" value="1"/>
</dbReference>
<dbReference type="OrthoDB" id="8170117at2759"/>
<comment type="caution">
    <text evidence="1">The sequence shown here is derived from an EMBL/GenBank/DDBJ whole genome shotgun (WGS) entry which is preliminary data.</text>
</comment>
<dbReference type="EMBL" id="JAGTXO010000011">
    <property type="protein sequence ID" value="KAG8465154.1"/>
    <property type="molecule type" value="Genomic_DNA"/>
</dbReference>
<dbReference type="PANTHER" id="PTHR22599">
    <property type="entry name" value="MPS ONE BINDER KINASE ACTIVATOR-LIKE MOB"/>
    <property type="match status" value="1"/>
</dbReference>
<dbReference type="Proteomes" id="UP000751190">
    <property type="component" value="Unassembled WGS sequence"/>
</dbReference>
<dbReference type="AlphaFoldDB" id="A0A8J5XRB0"/>
<proteinExistence type="predicted"/>
<evidence type="ECO:0000313" key="2">
    <source>
        <dbReference type="Proteomes" id="UP000751190"/>
    </source>
</evidence>
<reference evidence="1" key="1">
    <citation type="submission" date="2021-05" db="EMBL/GenBank/DDBJ databases">
        <title>The genome of the haptophyte Pavlova lutheri (Diacronema luteri, Pavlovales) - a model for lipid biosynthesis in eukaryotic algae.</title>
        <authorList>
            <person name="Hulatt C.J."/>
            <person name="Posewitz M.C."/>
        </authorList>
    </citation>
    <scope>NUCLEOTIDE SEQUENCE</scope>
    <source>
        <strain evidence="1">NIVA-4/92</strain>
    </source>
</reference>
<dbReference type="FunFam" id="1.20.140.30:FF:000001">
    <property type="entry name" value="MOB kinase activator 1A"/>
    <property type="match status" value="1"/>
</dbReference>